<dbReference type="PANTHER" id="PTHR43280">
    <property type="entry name" value="ARAC-FAMILY TRANSCRIPTIONAL REGULATOR"/>
    <property type="match status" value="1"/>
</dbReference>
<sequence>MYTLYHNFRLEGQYNVRTWQQQGHPWAAFSEYRQPVTHGLYIPQPVLNLILSGRKRMYDGTKVHHLRAGDIFLIPAGAVICSEILCPQEDFVSINIVLPEEQLRKYRFTPANGLPAGHTTALPRSPHWWKLSRQLYRDFHDNTRPDYQATIQQVLYLLQQEDKHILQLLTSSLPLPLPEMMETLCRELQQVRQLDDVAAMGYMSTATLKRRFRRVYHQSPMQWVWEKRLQMAAFLLRTTVRPIPEIAYSSGFEDVTHFYRQFRHYYHLTPLQWRNAESDLFSK</sequence>
<keyword evidence="1" id="KW-0805">Transcription regulation</keyword>
<accession>A0A3S1BIW6</accession>
<protein>
    <submittedName>
        <fullName evidence="4">Helix-turn-helix domain-containing protein</fullName>
    </submittedName>
</protein>
<gene>
    <name evidence="4" type="ORF">ECE50_018825</name>
</gene>
<dbReference type="SMART" id="SM00342">
    <property type="entry name" value="HTH_ARAC"/>
    <property type="match status" value="1"/>
</dbReference>
<organism evidence="4 5">
    <name type="scientific">Chitinophaga solisilvae</name>
    <dbReference type="NCBI Taxonomy" id="1233460"/>
    <lineage>
        <taxon>Bacteria</taxon>
        <taxon>Pseudomonadati</taxon>
        <taxon>Bacteroidota</taxon>
        <taxon>Chitinophagia</taxon>
        <taxon>Chitinophagales</taxon>
        <taxon>Chitinophagaceae</taxon>
        <taxon>Chitinophaga</taxon>
    </lineage>
</organism>
<reference evidence="4" key="1">
    <citation type="submission" date="2020-05" db="EMBL/GenBank/DDBJ databases">
        <title>Chitinophaga laudate sp. nov., isolated from a tropical peat swamp.</title>
        <authorList>
            <person name="Goh C.B.S."/>
            <person name="Lee M.S."/>
            <person name="Parimannan S."/>
            <person name="Pasbakhsh P."/>
            <person name="Yule C.M."/>
            <person name="Rajandas H."/>
            <person name="Loke S."/>
            <person name="Croft L."/>
            <person name="Tan J.B.L."/>
        </authorList>
    </citation>
    <scope>NUCLEOTIDE SEQUENCE</scope>
    <source>
        <strain evidence="4">Mgbs1</strain>
    </source>
</reference>
<evidence type="ECO:0000256" key="2">
    <source>
        <dbReference type="ARBA" id="ARBA00023125"/>
    </source>
</evidence>
<dbReference type="InterPro" id="IPR011051">
    <property type="entry name" value="RmlC_Cupin_sf"/>
</dbReference>
<name>A0A3S1BIW6_9BACT</name>
<dbReference type="Proteomes" id="UP000281028">
    <property type="component" value="Unassembled WGS sequence"/>
</dbReference>
<dbReference type="PROSITE" id="PS01124">
    <property type="entry name" value="HTH_ARAC_FAMILY_2"/>
    <property type="match status" value="1"/>
</dbReference>
<dbReference type="Pfam" id="PF22200">
    <property type="entry name" value="ExsA_N"/>
    <property type="match status" value="1"/>
</dbReference>
<dbReference type="GO" id="GO:0003700">
    <property type="term" value="F:DNA-binding transcription factor activity"/>
    <property type="evidence" value="ECO:0007669"/>
    <property type="project" value="InterPro"/>
</dbReference>
<keyword evidence="3" id="KW-0804">Transcription</keyword>
<dbReference type="Pfam" id="PF12833">
    <property type="entry name" value="HTH_18"/>
    <property type="match status" value="1"/>
</dbReference>
<evidence type="ECO:0000313" key="5">
    <source>
        <dbReference type="Proteomes" id="UP000281028"/>
    </source>
</evidence>
<dbReference type="OrthoDB" id="652919at2"/>
<dbReference type="Gene3D" id="1.10.10.60">
    <property type="entry name" value="Homeodomain-like"/>
    <property type="match status" value="2"/>
</dbReference>
<evidence type="ECO:0000256" key="1">
    <source>
        <dbReference type="ARBA" id="ARBA00023015"/>
    </source>
</evidence>
<evidence type="ECO:0000256" key="3">
    <source>
        <dbReference type="ARBA" id="ARBA00023163"/>
    </source>
</evidence>
<dbReference type="AlphaFoldDB" id="A0A3S1BIW6"/>
<keyword evidence="5" id="KW-1185">Reference proteome</keyword>
<dbReference type="SUPFAM" id="SSF51182">
    <property type="entry name" value="RmlC-like cupins"/>
    <property type="match status" value="1"/>
</dbReference>
<comment type="caution">
    <text evidence="4">The sequence shown here is derived from an EMBL/GenBank/DDBJ whole genome shotgun (WGS) entry which is preliminary data.</text>
</comment>
<keyword evidence="2" id="KW-0238">DNA-binding</keyword>
<dbReference type="GO" id="GO:0043565">
    <property type="term" value="F:sequence-specific DNA binding"/>
    <property type="evidence" value="ECO:0007669"/>
    <property type="project" value="InterPro"/>
</dbReference>
<dbReference type="PANTHER" id="PTHR43280:SF28">
    <property type="entry name" value="HTH-TYPE TRANSCRIPTIONAL ACTIVATOR RHAS"/>
    <property type="match status" value="1"/>
</dbReference>
<dbReference type="SUPFAM" id="SSF46689">
    <property type="entry name" value="Homeodomain-like"/>
    <property type="match status" value="1"/>
</dbReference>
<dbReference type="InterPro" id="IPR054015">
    <property type="entry name" value="ExsA-like_N"/>
</dbReference>
<dbReference type="InterPro" id="IPR009057">
    <property type="entry name" value="Homeodomain-like_sf"/>
</dbReference>
<proteinExistence type="predicted"/>
<dbReference type="InterPro" id="IPR018060">
    <property type="entry name" value="HTH_AraC"/>
</dbReference>
<dbReference type="EMBL" id="RIAR02000001">
    <property type="protein sequence ID" value="NSL88903.1"/>
    <property type="molecule type" value="Genomic_DNA"/>
</dbReference>
<evidence type="ECO:0000313" key="4">
    <source>
        <dbReference type="EMBL" id="NSL88903.1"/>
    </source>
</evidence>